<dbReference type="PANTHER" id="PTHR47618:SF1">
    <property type="entry name" value="BIFUNCTIONAL OLIGORIBONUCLEASE AND PAP PHOSPHATASE NRNA"/>
    <property type="match status" value="1"/>
</dbReference>
<feature type="region of interest" description="Disordered" evidence="1">
    <location>
        <begin position="329"/>
        <end position="352"/>
    </location>
</feature>
<evidence type="ECO:0000313" key="2">
    <source>
        <dbReference type="EMBL" id="OGE39164.1"/>
    </source>
</evidence>
<gene>
    <name evidence="2" type="ORF">A3F00_04650</name>
</gene>
<feature type="region of interest" description="Disordered" evidence="1">
    <location>
        <begin position="258"/>
        <end position="279"/>
    </location>
</feature>
<accession>A0A1F5KE79</accession>
<evidence type="ECO:0000256" key="1">
    <source>
        <dbReference type="SAM" id="MobiDB-lite"/>
    </source>
</evidence>
<name>A0A1F5KE79_9BACT</name>
<dbReference type="AlphaFoldDB" id="A0A1F5KE79"/>
<dbReference type="PANTHER" id="PTHR47618">
    <property type="entry name" value="BIFUNCTIONAL OLIGORIBONUCLEASE AND PAP PHOSPHATASE NRNA"/>
    <property type="match status" value="1"/>
</dbReference>
<proteinExistence type="predicted"/>
<organism evidence="2 3">
    <name type="scientific">Candidatus Daviesbacteria bacterium RIFCSPHIGHO2_12_FULL_37_11</name>
    <dbReference type="NCBI Taxonomy" id="1797777"/>
    <lineage>
        <taxon>Bacteria</taxon>
        <taxon>Candidatus Daviesiibacteriota</taxon>
    </lineage>
</organism>
<dbReference type="SUPFAM" id="SSF64182">
    <property type="entry name" value="DHH phosphoesterases"/>
    <property type="match status" value="1"/>
</dbReference>
<protein>
    <submittedName>
        <fullName evidence="2">Uncharacterized protein</fullName>
    </submittedName>
</protein>
<evidence type="ECO:0000313" key="3">
    <source>
        <dbReference type="Proteomes" id="UP000176527"/>
    </source>
</evidence>
<dbReference type="EMBL" id="MFDE01000004">
    <property type="protein sequence ID" value="OGE39164.1"/>
    <property type="molecule type" value="Genomic_DNA"/>
</dbReference>
<dbReference type="InterPro" id="IPR038763">
    <property type="entry name" value="DHH_sf"/>
</dbReference>
<sequence>MAKYDNQLTELKSLLPNAKNVLIAVSANADIDRFASGLALFLAFEQSGRQVQIVSDDTIRVAQAHLFGIDHIKNTLPSGAGGNLTIVLEGVVAPDGTVPSLEKLDWHPDGNNLNLDFHAVSGQSFKPANITPKYGGGGFDLIFTIGALNLNALGNIYSQNIQIFSGNIINIDTQTGNANFGKTNIIDGNASSVSEIMIDLIPALGLPFDADIASNLLAGIFDATGNLSNQKTGADTYLAVAQALRVGGRKPQVTQTSEAGILAPVNQPGSAPVKSGSGLDLSALIPPGQPQFSSTNPLDFKVPSVAPQQTQPVQPAPSVEERPQMEGLNSADSIEVEPGWLTPKVFKGTSVG</sequence>
<reference evidence="2 3" key="1">
    <citation type="journal article" date="2016" name="Nat. Commun.">
        <title>Thousands of microbial genomes shed light on interconnected biogeochemical processes in an aquifer system.</title>
        <authorList>
            <person name="Anantharaman K."/>
            <person name="Brown C.T."/>
            <person name="Hug L.A."/>
            <person name="Sharon I."/>
            <person name="Castelle C.J."/>
            <person name="Probst A.J."/>
            <person name="Thomas B.C."/>
            <person name="Singh A."/>
            <person name="Wilkins M.J."/>
            <person name="Karaoz U."/>
            <person name="Brodie E.L."/>
            <person name="Williams K.H."/>
            <person name="Hubbard S.S."/>
            <person name="Banfield J.F."/>
        </authorList>
    </citation>
    <scope>NUCLEOTIDE SEQUENCE [LARGE SCALE GENOMIC DNA]</scope>
</reference>
<dbReference type="Gene3D" id="3.90.1640.10">
    <property type="entry name" value="inorganic pyrophosphatase (n-terminal core)"/>
    <property type="match status" value="2"/>
</dbReference>
<comment type="caution">
    <text evidence="2">The sequence shown here is derived from an EMBL/GenBank/DDBJ whole genome shotgun (WGS) entry which is preliminary data.</text>
</comment>
<dbReference type="InterPro" id="IPR051319">
    <property type="entry name" value="Oligoribo/pAp-PDE_c-di-AMP_PDE"/>
</dbReference>
<dbReference type="Proteomes" id="UP000176527">
    <property type="component" value="Unassembled WGS sequence"/>
</dbReference>